<name>A0A382YF03_9ZZZZ</name>
<protein>
    <submittedName>
        <fullName evidence="1">Uncharacterized protein</fullName>
    </submittedName>
</protein>
<accession>A0A382YF03</accession>
<organism evidence="1">
    <name type="scientific">marine metagenome</name>
    <dbReference type="NCBI Taxonomy" id="408172"/>
    <lineage>
        <taxon>unclassified sequences</taxon>
        <taxon>metagenomes</taxon>
        <taxon>ecological metagenomes</taxon>
    </lineage>
</organism>
<evidence type="ECO:0000313" key="1">
    <source>
        <dbReference type="EMBL" id="SVD81549.1"/>
    </source>
</evidence>
<dbReference type="AlphaFoldDB" id="A0A382YF03"/>
<proteinExistence type="predicted"/>
<dbReference type="EMBL" id="UINC01175099">
    <property type="protein sequence ID" value="SVD81549.1"/>
    <property type="molecule type" value="Genomic_DNA"/>
</dbReference>
<sequence>MINLFLRGIIYDSMDIEVISLVMTAYGLDTSVEEATVAYQNCWKLGYPSGGNPKAWGRWTFAPDGYNAWGHWLER</sequence>
<reference evidence="1" key="1">
    <citation type="submission" date="2018-05" db="EMBL/GenBank/DDBJ databases">
        <authorList>
            <person name="Lanie J.A."/>
            <person name="Ng W.-L."/>
            <person name="Kazmierczak K.M."/>
            <person name="Andrzejewski T.M."/>
            <person name="Davidsen T.M."/>
            <person name="Wayne K.J."/>
            <person name="Tettelin H."/>
            <person name="Glass J.I."/>
            <person name="Rusch D."/>
            <person name="Podicherti R."/>
            <person name="Tsui H.-C.T."/>
            <person name="Winkler M.E."/>
        </authorList>
    </citation>
    <scope>NUCLEOTIDE SEQUENCE</scope>
</reference>
<gene>
    <name evidence="1" type="ORF">METZ01_LOCUS434403</name>
</gene>